<comment type="subcellular location">
    <subcellularLocation>
        <location evidence="10">Cytoplasm</location>
    </subcellularLocation>
</comment>
<proteinExistence type="inferred from homology"/>
<dbReference type="GO" id="GO:0090560">
    <property type="term" value="F:2-(3-amino-3-carboxypropyl)histidine synthase activity"/>
    <property type="evidence" value="ECO:0007669"/>
    <property type="project" value="InterPro"/>
</dbReference>
<accession>A0A367LGQ2</accession>
<dbReference type="GO" id="GO:0005737">
    <property type="term" value="C:cytoplasm"/>
    <property type="evidence" value="ECO:0007669"/>
    <property type="project" value="UniProtKB-SubCell"/>
</dbReference>
<dbReference type="NCBIfam" id="TIGR00322">
    <property type="entry name" value="diphth2_R"/>
    <property type="match status" value="1"/>
</dbReference>
<evidence type="ECO:0000256" key="6">
    <source>
        <dbReference type="ARBA" id="ARBA00023004"/>
    </source>
</evidence>
<dbReference type="Gene3D" id="3.40.50.11840">
    <property type="entry name" value="Diphthamide synthesis DPH1/DPH2 domain 1"/>
    <property type="match status" value="1"/>
</dbReference>
<dbReference type="GO" id="GO:0046872">
    <property type="term" value="F:metal ion binding"/>
    <property type="evidence" value="ECO:0007669"/>
    <property type="project" value="UniProtKB-KW"/>
</dbReference>
<evidence type="ECO:0000256" key="4">
    <source>
        <dbReference type="ARBA" id="ARBA00021914"/>
    </source>
</evidence>
<dbReference type="STRING" id="1330021.A0A367LGQ2"/>
<dbReference type="FunFam" id="3.40.50.11860:FF:000001">
    <property type="entry name" value="2-(3-amino-3-carboxypropyl)histidine synthase subunit 2"/>
    <property type="match status" value="1"/>
</dbReference>
<feature type="region of interest" description="Disordered" evidence="11">
    <location>
        <begin position="1"/>
        <end position="40"/>
    </location>
</feature>
<keyword evidence="13" id="KW-1185">Reference proteome</keyword>
<dbReference type="InterPro" id="IPR016435">
    <property type="entry name" value="DPH1/DPH2"/>
</dbReference>
<keyword evidence="7 10" id="KW-0411">Iron-sulfur</keyword>
<dbReference type="SFLD" id="SFLDG01121">
    <property type="entry name" value="Diphthamide_biosynthesis"/>
    <property type="match status" value="1"/>
</dbReference>
<reference evidence="12 13" key="1">
    <citation type="journal article" date="2015" name="BMC Genomics">
        <title>Insights from the genome of Ophiocordyceps polyrhachis-furcata to pathogenicity and host specificity in insect fungi.</title>
        <authorList>
            <person name="Wichadakul D."/>
            <person name="Kobmoo N."/>
            <person name="Ingsriswang S."/>
            <person name="Tangphatsornruang S."/>
            <person name="Chantasingh D."/>
            <person name="Luangsa-ard J.J."/>
            <person name="Eurwilaichitr L."/>
        </authorList>
    </citation>
    <scope>NUCLEOTIDE SEQUENCE [LARGE SCALE GENOMIC DNA]</scope>
    <source>
        <strain evidence="12 13">BCC 54312</strain>
    </source>
</reference>
<name>A0A367LGQ2_9HYPO</name>
<feature type="compositionally biased region" description="Low complexity" evidence="11">
    <location>
        <begin position="27"/>
        <end position="40"/>
    </location>
</feature>
<evidence type="ECO:0000256" key="8">
    <source>
        <dbReference type="ARBA" id="ARBA00034128"/>
    </source>
</evidence>
<dbReference type="SFLD" id="SFLDF00408">
    <property type="entry name" value="Diphthamide_biosynthesis_famil"/>
    <property type="match status" value="1"/>
</dbReference>
<evidence type="ECO:0000256" key="5">
    <source>
        <dbReference type="ARBA" id="ARBA00022723"/>
    </source>
</evidence>
<evidence type="ECO:0000313" key="13">
    <source>
        <dbReference type="Proteomes" id="UP000253664"/>
    </source>
</evidence>
<evidence type="ECO:0000256" key="3">
    <source>
        <dbReference type="ARBA" id="ARBA00006179"/>
    </source>
</evidence>
<dbReference type="Pfam" id="PF01866">
    <property type="entry name" value="Diphthamide_syn"/>
    <property type="match status" value="1"/>
</dbReference>
<comment type="pathway">
    <text evidence="2 10">Protein modification; peptidyl-diphthamide biosynthesis.</text>
</comment>
<dbReference type="InterPro" id="IPR042263">
    <property type="entry name" value="DPH1/DPH2_1"/>
</dbReference>
<feature type="region of interest" description="Disordered" evidence="11">
    <location>
        <begin position="397"/>
        <end position="456"/>
    </location>
</feature>
<comment type="cofactor">
    <cofactor evidence="1">
        <name>[4Fe-4S] cluster</name>
        <dbReference type="ChEBI" id="CHEBI:49883"/>
    </cofactor>
</comment>
<dbReference type="InterPro" id="IPR010014">
    <property type="entry name" value="DHP2"/>
</dbReference>
<evidence type="ECO:0000256" key="1">
    <source>
        <dbReference type="ARBA" id="ARBA00001966"/>
    </source>
</evidence>
<dbReference type="UniPathway" id="UPA00559"/>
<dbReference type="Gene3D" id="3.40.50.11860">
    <property type="entry name" value="Diphthamide synthesis DPH1/DPH2 domain 3"/>
    <property type="match status" value="1"/>
</dbReference>
<dbReference type="SFLD" id="SFLDS00032">
    <property type="entry name" value="Radical_SAM_3-amino-3-carboxyp"/>
    <property type="match status" value="1"/>
</dbReference>
<evidence type="ECO:0000256" key="9">
    <source>
        <dbReference type="ARBA" id="ARBA00054092"/>
    </source>
</evidence>
<dbReference type="GO" id="GO:0051536">
    <property type="term" value="F:iron-sulfur cluster binding"/>
    <property type="evidence" value="ECO:0007669"/>
    <property type="project" value="UniProtKB-KW"/>
</dbReference>
<organism evidence="12 13">
    <name type="scientific">Ophiocordyceps polyrhachis-furcata BCC 54312</name>
    <dbReference type="NCBI Taxonomy" id="1330021"/>
    <lineage>
        <taxon>Eukaryota</taxon>
        <taxon>Fungi</taxon>
        <taxon>Dikarya</taxon>
        <taxon>Ascomycota</taxon>
        <taxon>Pezizomycotina</taxon>
        <taxon>Sordariomycetes</taxon>
        <taxon>Hypocreomycetidae</taxon>
        <taxon>Hypocreales</taxon>
        <taxon>Ophiocordycipitaceae</taxon>
        <taxon>Ophiocordyceps</taxon>
    </lineage>
</organism>
<dbReference type="AlphaFoldDB" id="A0A367LGQ2"/>
<evidence type="ECO:0000256" key="10">
    <source>
        <dbReference type="RuleBase" id="RU364133"/>
    </source>
</evidence>
<comment type="subunit">
    <text evidence="8">Component of the 2-(3-amino-3-carboxypropyl)histidine synthase complex composed of DPH1, DPH2, DPH3 and a NADH-dependent reductase, predominantly CBR1.</text>
</comment>
<dbReference type="Proteomes" id="UP000253664">
    <property type="component" value="Unassembled WGS sequence"/>
</dbReference>
<keyword evidence="5 10" id="KW-0479">Metal-binding</keyword>
<evidence type="ECO:0000256" key="2">
    <source>
        <dbReference type="ARBA" id="ARBA00005156"/>
    </source>
</evidence>
<dbReference type="EMBL" id="LKCN02000006">
    <property type="protein sequence ID" value="RCI13613.1"/>
    <property type="molecule type" value="Genomic_DNA"/>
</dbReference>
<keyword evidence="10" id="KW-0963">Cytoplasm</keyword>
<comment type="function">
    <text evidence="9">Required for the first step of diphthamide biosynthesis, a post-translational modification of histidine which occurs in elongation factor 2. DPH1 and DPH2 transfer a 3-amino-3-carboxypropyl (ACP) group from S-adenosyl-L-methionine (SAM) to a histidine residue, the reaction is assisted by a reduction system comprising DPH3 and a NADH-dependent reductase, predominantly CBR1. Facilitates the reduction of the catalytic iron-sulfur cluster found in the DPH1 subunit.</text>
</comment>
<gene>
    <name evidence="12" type="ORF">L249_5561</name>
</gene>
<dbReference type="FunFam" id="3.40.50.11840:FF:000002">
    <property type="entry name" value="2-(3-amino-3-carboxypropyl)histidine synthase subunit 2"/>
    <property type="match status" value="1"/>
</dbReference>
<dbReference type="NCBIfam" id="TIGR00272">
    <property type="entry name" value="DPH2"/>
    <property type="match status" value="1"/>
</dbReference>
<feature type="compositionally biased region" description="Basic residues" evidence="11">
    <location>
        <begin position="440"/>
        <end position="450"/>
    </location>
</feature>
<dbReference type="GO" id="GO:0017183">
    <property type="term" value="P:protein histidyl modification to diphthamide"/>
    <property type="evidence" value="ECO:0007669"/>
    <property type="project" value="UniProtKB-UniPathway"/>
</dbReference>
<protein>
    <recommendedName>
        <fullName evidence="4 10">2-(3-amino-3-carboxypropyl)histidine synthase subunit 2</fullName>
    </recommendedName>
</protein>
<comment type="function">
    <text evidence="10">Required for the first step of diphthamide biosynthesis, a post-translational modification of histidine which occurs in elongation factor 2. DPH1 and DPH2 transfer a 3-amino-3-carboxypropyl (ACP) group from S-adenosyl-L-methionine (SAM) to a histidine residue, the reaction is assisted by a reduction system comprising DPH3 and a NADH-dependent reductase. Facilitates the reduction of the catalytic iron-sulfur cluster found in the DPH1 subunit.</text>
</comment>
<dbReference type="PANTHER" id="PTHR10762">
    <property type="entry name" value="DIPHTHAMIDE BIOSYNTHESIS PROTEIN"/>
    <property type="match status" value="1"/>
</dbReference>
<dbReference type="OrthoDB" id="449241at2759"/>
<dbReference type="InterPro" id="IPR042265">
    <property type="entry name" value="DPH1/DPH2_3"/>
</dbReference>
<sequence>MTVPLTAPPQLSTPDDGALRQQPPAPAAATASRPRASSETLRTTYETARTAAEIHTGGWTCVALQFPDDMLGDAPRVVDLLRRELPPSARIHVLADTSYSACCVDEVAAEHVDADVVVHYGRACLSPTTRLPVIYVYTSHPLDHEAVFRKLERALDGGRGDQDKATVKAIVMADLMFQDHVDGLVRRLHAAGYDGVVATQVVRDPVAVIPNRKLPLRDDEKAAYSLFHLGDPPQSLLLALHSRFASLHVLATPAPGSASPPSRSIVVDNDAAARTAGLLRRRYARVLTLASAGVIGILVNTLSVGNYLSSLDLLRRKIAKAGKKSYTVVVGKLNPAKLANFAEIDGWVAVGCWESGLVEDDAAYWRPVVTPFELEVALTREDRRTWGGEWWGGIEKLRPLDDEGDDDSAASDDNKTETDEEESLPPEFDLRTGRLVSHSRPMRQGRRSGPHRAGDSTAVAMRCAGQIASIGGVASPGAEFLRAGRTWQGLGSDFDPEASTALVEVPLAPKN</sequence>
<comment type="caution">
    <text evidence="12">The sequence shown here is derived from an EMBL/GenBank/DDBJ whole genome shotgun (WGS) entry which is preliminary data.</text>
</comment>
<evidence type="ECO:0000256" key="11">
    <source>
        <dbReference type="SAM" id="MobiDB-lite"/>
    </source>
</evidence>
<evidence type="ECO:0000256" key="7">
    <source>
        <dbReference type="ARBA" id="ARBA00023014"/>
    </source>
</evidence>
<evidence type="ECO:0000313" key="12">
    <source>
        <dbReference type="EMBL" id="RCI13613.1"/>
    </source>
</evidence>
<keyword evidence="6 10" id="KW-0408">Iron</keyword>
<dbReference type="PANTHER" id="PTHR10762:SF2">
    <property type="entry name" value="2-(3-AMINO-3-CARBOXYPROPYL)HISTIDINE SYNTHASE SUBUNIT 2"/>
    <property type="match status" value="1"/>
</dbReference>
<comment type="similarity">
    <text evidence="3 10">Belongs to the DPH1/DPH2 family. DPH2 subfamily.</text>
</comment>